<name>A0A414FMR0_9BACE</name>
<comment type="caution">
    <text evidence="3">The sequence shown here is derived from an EMBL/GenBank/DDBJ whole genome shotgun (WGS) entry which is preliminary data.</text>
</comment>
<dbReference type="Pfam" id="PF12984">
    <property type="entry name" value="DUF3868"/>
    <property type="match status" value="1"/>
</dbReference>
<feature type="domain" description="DUF3868" evidence="2">
    <location>
        <begin position="8"/>
        <end position="73"/>
    </location>
</feature>
<reference evidence="3 4" key="1">
    <citation type="submission" date="2018-08" db="EMBL/GenBank/DDBJ databases">
        <title>A genome reference for cultivated species of the human gut microbiota.</title>
        <authorList>
            <person name="Zou Y."/>
            <person name="Xue W."/>
            <person name="Luo G."/>
        </authorList>
    </citation>
    <scope>NUCLEOTIDE SEQUENCE [LARGE SCALE GENOMIC DNA]</scope>
    <source>
        <strain evidence="3 4">AM31-16AC</strain>
    </source>
</reference>
<dbReference type="EMBL" id="QSJD01000008">
    <property type="protein sequence ID" value="RHD50285.1"/>
    <property type="molecule type" value="Genomic_DNA"/>
</dbReference>
<evidence type="ECO:0000313" key="4">
    <source>
        <dbReference type="Proteomes" id="UP000284689"/>
    </source>
</evidence>
<protein>
    <submittedName>
        <fullName evidence="3">DUF3868 domain-containing protein</fullName>
    </submittedName>
</protein>
<evidence type="ECO:0000259" key="2">
    <source>
        <dbReference type="Pfam" id="PF12984"/>
    </source>
</evidence>
<feature type="chain" id="PRO_5019352601" evidence="1">
    <location>
        <begin position="25"/>
        <end position="77"/>
    </location>
</feature>
<sequence length="77" mass="8746">MKRNIYCAVCLLTVLCLDMVPATAQTRSYDGTITVKPIQLEQKGDFLHIDIDFDLKDVKVKSTRGVDFIPQLVVYKI</sequence>
<evidence type="ECO:0000313" key="3">
    <source>
        <dbReference type="EMBL" id="RHD50285.1"/>
    </source>
</evidence>
<dbReference type="InterPro" id="IPR024480">
    <property type="entry name" value="DUF3868"/>
</dbReference>
<evidence type="ECO:0000256" key="1">
    <source>
        <dbReference type="SAM" id="SignalP"/>
    </source>
</evidence>
<organism evidence="3 4">
    <name type="scientific">Bacteroides caccae</name>
    <dbReference type="NCBI Taxonomy" id="47678"/>
    <lineage>
        <taxon>Bacteria</taxon>
        <taxon>Pseudomonadati</taxon>
        <taxon>Bacteroidota</taxon>
        <taxon>Bacteroidia</taxon>
        <taxon>Bacteroidales</taxon>
        <taxon>Bacteroidaceae</taxon>
        <taxon>Bacteroides</taxon>
    </lineage>
</organism>
<accession>A0A414FMR0</accession>
<dbReference type="AlphaFoldDB" id="A0A414FMR0"/>
<dbReference type="Proteomes" id="UP000284689">
    <property type="component" value="Unassembled WGS sequence"/>
</dbReference>
<feature type="signal peptide" evidence="1">
    <location>
        <begin position="1"/>
        <end position="24"/>
    </location>
</feature>
<keyword evidence="1" id="KW-0732">Signal</keyword>
<gene>
    <name evidence="3" type="ORF">DW794_07065</name>
</gene>
<proteinExistence type="predicted"/>